<protein>
    <recommendedName>
        <fullName evidence="1">Integrase catalytic domain-containing protein</fullName>
    </recommendedName>
</protein>
<evidence type="ECO:0000313" key="2">
    <source>
        <dbReference type="EMBL" id="KAK8887133.1"/>
    </source>
</evidence>
<proteinExistence type="predicted"/>
<dbReference type="InterPro" id="IPR001584">
    <property type="entry name" value="Integrase_cat-core"/>
</dbReference>
<dbReference type="Proteomes" id="UP001470230">
    <property type="component" value="Unassembled WGS sequence"/>
</dbReference>
<accession>A0ABR2K8J0</accession>
<gene>
    <name evidence="2" type="ORF">M9Y10_038171</name>
</gene>
<reference evidence="2 3" key="1">
    <citation type="submission" date="2024-04" db="EMBL/GenBank/DDBJ databases">
        <title>Tritrichomonas musculus Genome.</title>
        <authorList>
            <person name="Alves-Ferreira E."/>
            <person name="Grigg M."/>
            <person name="Lorenzi H."/>
            <person name="Galac M."/>
        </authorList>
    </citation>
    <scope>NUCLEOTIDE SEQUENCE [LARGE SCALE GENOMIC DNA]</scope>
    <source>
        <strain evidence="2 3">EAF2021</strain>
    </source>
</reference>
<dbReference type="PROSITE" id="PS50994">
    <property type="entry name" value="INTEGRASE"/>
    <property type="match status" value="1"/>
</dbReference>
<dbReference type="InterPro" id="IPR036397">
    <property type="entry name" value="RNaseH_sf"/>
</dbReference>
<feature type="domain" description="Integrase catalytic" evidence="1">
    <location>
        <begin position="46"/>
        <end position="199"/>
    </location>
</feature>
<dbReference type="PANTHER" id="PTHR46585:SF1">
    <property type="entry name" value="CHROMO DOMAIN-CONTAINING PROTEIN"/>
    <property type="match status" value="1"/>
</dbReference>
<dbReference type="Gene3D" id="3.30.420.10">
    <property type="entry name" value="Ribonuclease H-like superfamily/Ribonuclease H"/>
    <property type="match status" value="1"/>
</dbReference>
<keyword evidence="3" id="KW-1185">Reference proteome</keyword>
<sequence>MVFKTLDEVYKKYPTNMLSKFKRIANRYGFADDEANVYHNSYVVHDQHIPPPKFIHIYSKISHTFQKDTFICDAKSATRIGNPDYLIFININTRKTYKYEMSARGAKEVLRSLNKFIKEEPECKSITSDEDSAYLSISVLDFMREHNIIYITTTDNDHNKLGIINRFMRTIRDMKANEPNNDILTLVDSYNDMPHRSLY</sequence>
<evidence type="ECO:0000313" key="3">
    <source>
        <dbReference type="Proteomes" id="UP001470230"/>
    </source>
</evidence>
<dbReference type="SUPFAM" id="SSF53098">
    <property type="entry name" value="Ribonuclease H-like"/>
    <property type="match status" value="1"/>
</dbReference>
<dbReference type="EMBL" id="JAPFFF010000006">
    <property type="protein sequence ID" value="KAK8887133.1"/>
    <property type="molecule type" value="Genomic_DNA"/>
</dbReference>
<dbReference type="PANTHER" id="PTHR46585">
    <property type="entry name" value="INTEGRASE CORE DOMAIN CONTAINING PROTEIN"/>
    <property type="match status" value="1"/>
</dbReference>
<evidence type="ECO:0000259" key="1">
    <source>
        <dbReference type="PROSITE" id="PS50994"/>
    </source>
</evidence>
<comment type="caution">
    <text evidence="2">The sequence shown here is derived from an EMBL/GenBank/DDBJ whole genome shotgun (WGS) entry which is preliminary data.</text>
</comment>
<organism evidence="2 3">
    <name type="scientific">Tritrichomonas musculus</name>
    <dbReference type="NCBI Taxonomy" id="1915356"/>
    <lineage>
        <taxon>Eukaryota</taxon>
        <taxon>Metamonada</taxon>
        <taxon>Parabasalia</taxon>
        <taxon>Tritrichomonadida</taxon>
        <taxon>Tritrichomonadidae</taxon>
        <taxon>Tritrichomonas</taxon>
    </lineage>
</organism>
<dbReference type="InterPro" id="IPR012337">
    <property type="entry name" value="RNaseH-like_sf"/>
</dbReference>
<name>A0ABR2K8J0_9EUKA</name>